<keyword evidence="2 5" id="KW-0812">Transmembrane</keyword>
<dbReference type="PANTHER" id="PTHR24221">
    <property type="entry name" value="ATP-BINDING CASSETTE SUB-FAMILY B"/>
    <property type="match status" value="1"/>
</dbReference>
<evidence type="ECO:0000259" key="6">
    <source>
        <dbReference type="PROSITE" id="PS50929"/>
    </source>
</evidence>
<dbReference type="AlphaFoldDB" id="A0A382KNN4"/>
<feature type="non-terminal residue" evidence="7">
    <location>
        <position position="1"/>
    </location>
</feature>
<evidence type="ECO:0000256" key="2">
    <source>
        <dbReference type="ARBA" id="ARBA00022692"/>
    </source>
</evidence>
<evidence type="ECO:0000256" key="5">
    <source>
        <dbReference type="SAM" id="Phobius"/>
    </source>
</evidence>
<dbReference type="GO" id="GO:0034040">
    <property type="term" value="F:ATPase-coupled lipid transmembrane transporter activity"/>
    <property type="evidence" value="ECO:0007669"/>
    <property type="project" value="TreeGrafter"/>
</dbReference>
<evidence type="ECO:0000313" key="7">
    <source>
        <dbReference type="EMBL" id="SVC25876.1"/>
    </source>
</evidence>
<evidence type="ECO:0000256" key="3">
    <source>
        <dbReference type="ARBA" id="ARBA00022989"/>
    </source>
</evidence>
<protein>
    <recommendedName>
        <fullName evidence="6">ABC transmembrane type-1 domain-containing protein</fullName>
    </recommendedName>
</protein>
<feature type="domain" description="ABC transmembrane type-1" evidence="6">
    <location>
        <begin position="1"/>
        <end position="250"/>
    </location>
</feature>
<dbReference type="InterPro" id="IPR011527">
    <property type="entry name" value="ABC1_TM_dom"/>
</dbReference>
<dbReference type="GO" id="GO:0005524">
    <property type="term" value="F:ATP binding"/>
    <property type="evidence" value="ECO:0007669"/>
    <property type="project" value="InterPro"/>
</dbReference>
<dbReference type="PANTHER" id="PTHR24221:SF654">
    <property type="entry name" value="ATP-BINDING CASSETTE SUB-FAMILY B MEMBER 6"/>
    <property type="match status" value="1"/>
</dbReference>
<proteinExistence type="predicted"/>
<feature type="non-terminal residue" evidence="7">
    <location>
        <position position="416"/>
    </location>
</feature>
<dbReference type="Pfam" id="PF00005">
    <property type="entry name" value="ABC_tran"/>
    <property type="match status" value="1"/>
</dbReference>
<feature type="transmembrane region" description="Helical" evidence="5">
    <location>
        <begin position="189"/>
        <end position="209"/>
    </location>
</feature>
<keyword evidence="3 5" id="KW-1133">Transmembrane helix</keyword>
<evidence type="ECO:0000256" key="1">
    <source>
        <dbReference type="ARBA" id="ARBA00004141"/>
    </source>
</evidence>
<dbReference type="Gene3D" id="3.40.50.300">
    <property type="entry name" value="P-loop containing nucleotide triphosphate hydrolases"/>
    <property type="match status" value="1"/>
</dbReference>
<dbReference type="GO" id="GO:0140359">
    <property type="term" value="F:ABC-type transporter activity"/>
    <property type="evidence" value="ECO:0007669"/>
    <property type="project" value="InterPro"/>
</dbReference>
<dbReference type="Pfam" id="PF00664">
    <property type="entry name" value="ABC_membrane"/>
    <property type="match status" value="1"/>
</dbReference>
<dbReference type="InterPro" id="IPR036640">
    <property type="entry name" value="ABC1_TM_sf"/>
</dbReference>
<gene>
    <name evidence="7" type="ORF">METZ01_LOCUS278730</name>
</gene>
<dbReference type="SUPFAM" id="SSF52540">
    <property type="entry name" value="P-loop containing nucleoside triphosphate hydrolases"/>
    <property type="match status" value="1"/>
</dbReference>
<name>A0A382KNN4_9ZZZZ</name>
<dbReference type="PROSITE" id="PS50929">
    <property type="entry name" value="ABC_TM1F"/>
    <property type="match status" value="1"/>
</dbReference>
<keyword evidence="4 5" id="KW-0472">Membrane</keyword>
<organism evidence="7">
    <name type="scientific">marine metagenome</name>
    <dbReference type="NCBI Taxonomy" id="408172"/>
    <lineage>
        <taxon>unclassified sequences</taxon>
        <taxon>metagenomes</taxon>
        <taxon>ecological metagenomes</taxon>
    </lineage>
</organism>
<evidence type="ECO:0000256" key="4">
    <source>
        <dbReference type="ARBA" id="ARBA00023136"/>
    </source>
</evidence>
<dbReference type="SUPFAM" id="SSF90123">
    <property type="entry name" value="ABC transporter transmembrane region"/>
    <property type="match status" value="1"/>
</dbReference>
<dbReference type="Gene3D" id="1.20.1560.10">
    <property type="entry name" value="ABC transporter type 1, transmembrane domain"/>
    <property type="match status" value="1"/>
</dbReference>
<reference evidence="7" key="1">
    <citation type="submission" date="2018-05" db="EMBL/GenBank/DDBJ databases">
        <authorList>
            <person name="Lanie J.A."/>
            <person name="Ng W.-L."/>
            <person name="Kazmierczak K.M."/>
            <person name="Andrzejewski T.M."/>
            <person name="Davidsen T.M."/>
            <person name="Wayne K.J."/>
            <person name="Tettelin H."/>
            <person name="Glass J.I."/>
            <person name="Rusch D."/>
            <person name="Podicherti R."/>
            <person name="Tsui H.-C.T."/>
            <person name="Winkler M.E."/>
        </authorList>
    </citation>
    <scope>NUCLEOTIDE SEQUENCE</scope>
</reference>
<comment type="subcellular location">
    <subcellularLocation>
        <location evidence="1">Membrane</location>
        <topology evidence="1">Multi-pass membrane protein</topology>
    </subcellularLocation>
</comment>
<dbReference type="InterPro" id="IPR027417">
    <property type="entry name" value="P-loop_NTPase"/>
</dbReference>
<sequence length="416" mass="47015">EQLKMLCIILVISYFLKNVFFYINNVSLSYVQNRMIMDIRSRFFKHLHSLPLSFFDKSKVGNISSILIRDVSAMRTAFTQTIQKLINEPINILVILFLLFIINIKLTLYVLITVPLSAYIIVKLGQSIRRKARRSSIQIAGITNILQETLSGIRIVKAFAMEKLEVSRFMKENLKYFRLIFQQAKLRNVITPVNDMIGVFLGVFLLWIGGREVLETGTMDPDSFIRFIIYLFAMLQPARQLGNVNAIIQGGLASAERVFTVMDVKSDIVDPPSPVALNEFSKEIKFENVSFRYENTDKPSIRDINITIPQGKILALVGSSGAGKSTFADLIPRFYDVTEGKISIDETNIRNFSIKNLRNLMGIVSQDTILFNDTVENNISYGLPESGIENIRAAAETANALEFIENLPEGFETIIG</sequence>
<feature type="transmembrane region" description="Helical" evidence="5">
    <location>
        <begin position="108"/>
        <end position="125"/>
    </location>
</feature>
<dbReference type="GO" id="GO:0016887">
    <property type="term" value="F:ATP hydrolysis activity"/>
    <property type="evidence" value="ECO:0007669"/>
    <property type="project" value="InterPro"/>
</dbReference>
<accession>A0A382KNN4</accession>
<dbReference type="GO" id="GO:0016020">
    <property type="term" value="C:membrane"/>
    <property type="evidence" value="ECO:0007669"/>
    <property type="project" value="UniProtKB-SubCell"/>
</dbReference>
<dbReference type="InterPro" id="IPR003439">
    <property type="entry name" value="ABC_transporter-like_ATP-bd"/>
</dbReference>
<dbReference type="InterPro" id="IPR039421">
    <property type="entry name" value="Type_1_exporter"/>
</dbReference>
<dbReference type="EMBL" id="UINC01081733">
    <property type="protein sequence ID" value="SVC25876.1"/>
    <property type="molecule type" value="Genomic_DNA"/>
</dbReference>
<feature type="transmembrane region" description="Helical" evidence="5">
    <location>
        <begin position="6"/>
        <end position="31"/>
    </location>
</feature>
<feature type="transmembrane region" description="Helical" evidence="5">
    <location>
        <begin position="85"/>
        <end position="102"/>
    </location>
</feature>
<dbReference type="CDD" id="cd18552">
    <property type="entry name" value="ABC_6TM_MsbA_like"/>
    <property type="match status" value="1"/>
</dbReference>